<dbReference type="EMBL" id="WOCE01000019">
    <property type="protein sequence ID" value="KAE9592717.1"/>
    <property type="molecule type" value="Genomic_DNA"/>
</dbReference>
<comment type="caution">
    <text evidence="2">The sequence shown here is derived from an EMBL/GenBank/DDBJ whole genome shotgun (WGS) entry which is preliminary data.</text>
</comment>
<name>A0A6A4P296_LUPAL</name>
<accession>A0A6A4P296</accession>
<dbReference type="AlphaFoldDB" id="A0A6A4P296"/>
<dbReference type="Proteomes" id="UP000447434">
    <property type="component" value="Chromosome 19"/>
</dbReference>
<protein>
    <submittedName>
        <fullName evidence="2">Uncharacterized protein</fullName>
    </submittedName>
</protein>
<keyword evidence="1" id="KW-1133">Transmembrane helix</keyword>
<organism evidence="2 3">
    <name type="scientific">Lupinus albus</name>
    <name type="common">White lupine</name>
    <name type="synonym">Lupinus termis</name>
    <dbReference type="NCBI Taxonomy" id="3870"/>
    <lineage>
        <taxon>Eukaryota</taxon>
        <taxon>Viridiplantae</taxon>
        <taxon>Streptophyta</taxon>
        <taxon>Embryophyta</taxon>
        <taxon>Tracheophyta</taxon>
        <taxon>Spermatophyta</taxon>
        <taxon>Magnoliopsida</taxon>
        <taxon>eudicotyledons</taxon>
        <taxon>Gunneridae</taxon>
        <taxon>Pentapetalae</taxon>
        <taxon>rosids</taxon>
        <taxon>fabids</taxon>
        <taxon>Fabales</taxon>
        <taxon>Fabaceae</taxon>
        <taxon>Papilionoideae</taxon>
        <taxon>50 kb inversion clade</taxon>
        <taxon>genistoids sensu lato</taxon>
        <taxon>core genistoids</taxon>
        <taxon>Genisteae</taxon>
        <taxon>Lupinus</taxon>
    </lineage>
</organism>
<evidence type="ECO:0000313" key="3">
    <source>
        <dbReference type="Proteomes" id="UP000447434"/>
    </source>
</evidence>
<evidence type="ECO:0000256" key="1">
    <source>
        <dbReference type="SAM" id="Phobius"/>
    </source>
</evidence>
<evidence type="ECO:0000313" key="2">
    <source>
        <dbReference type="EMBL" id="KAE9592717.1"/>
    </source>
</evidence>
<gene>
    <name evidence="2" type="ORF">Lalb_Chr19g0132181</name>
</gene>
<keyword evidence="3" id="KW-1185">Reference proteome</keyword>
<keyword evidence="1" id="KW-0472">Membrane</keyword>
<reference evidence="3" key="1">
    <citation type="journal article" date="2020" name="Nat. Commun.">
        <title>Genome sequence of the cluster root forming white lupin.</title>
        <authorList>
            <person name="Hufnagel B."/>
            <person name="Marques A."/>
            <person name="Soriano A."/>
            <person name="Marques L."/>
            <person name="Divol F."/>
            <person name="Doumas P."/>
            <person name="Sallet E."/>
            <person name="Mancinotti D."/>
            <person name="Carrere S."/>
            <person name="Marande W."/>
            <person name="Arribat S."/>
            <person name="Keller J."/>
            <person name="Huneau C."/>
            <person name="Blein T."/>
            <person name="Aime D."/>
            <person name="Laguerre M."/>
            <person name="Taylor J."/>
            <person name="Schubert V."/>
            <person name="Nelson M."/>
            <person name="Geu-Flores F."/>
            <person name="Crespi M."/>
            <person name="Gallardo-Guerrero K."/>
            <person name="Delaux P.-M."/>
            <person name="Salse J."/>
            <person name="Berges H."/>
            <person name="Guyot R."/>
            <person name="Gouzy J."/>
            <person name="Peret B."/>
        </authorList>
    </citation>
    <scope>NUCLEOTIDE SEQUENCE [LARGE SCALE GENOMIC DNA]</scope>
    <source>
        <strain evidence="3">cv. Amiga</strain>
    </source>
</reference>
<proteinExistence type="predicted"/>
<sequence>MSQSPAYIVTLISSSIFWHTIYAYAFTYHRGHRNCTSCLQNGVFWICNPYMDENNFGLLYI</sequence>
<feature type="transmembrane region" description="Helical" evidence="1">
    <location>
        <begin position="6"/>
        <end position="25"/>
    </location>
</feature>
<keyword evidence="1" id="KW-0812">Transmembrane</keyword>